<dbReference type="GO" id="GO:0030915">
    <property type="term" value="C:Smc5-Smc6 complex"/>
    <property type="evidence" value="ECO:0007669"/>
    <property type="project" value="InterPro"/>
</dbReference>
<evidence type="ECO:0000313" key="2">
    <source>
        <dbReference type="WBParaSite" id="TMUE_0000001068.1"/>
    </source>
</evidence>
<dbReference type="GO" id="GO:0000724">
    <property type="term" value="P:double-strand break repair via homologous recombination"/>
    <property type="evidence" value="ECO:0007669"/>
    <property type="project" value="TreeGrafter"/>
</dbReference>
<dbReference type="Gene3D" id="3.90.1150.220">
    <property type="match status" value="1"/>
</dbReference>
<reference evidence="2 3" key="3">
    <citation type="submission" date="2019-12" db="UniProtKB">
        <authorList>
            <consortium name="WormBaseParasite"/>
        </authorList>
    </citation>
    <scope>IDENTIFICATION</scope>
</reference>
<evidence type="ECO:0000313" key="1">
    <source>
        <dbReference type="Proteomes" id="UP000046395"/>
    </source>
</evidence>
<dbReference type="WBParaSite" id="TMUE_2000006750.3">
    <property type="protein sequence ID" value="TMUE_2000006750.3"/>
    <property type="gene ID" value="WBGene00291595"/>
</dbReference>
<proteinExistence type="predicted"/>
<dbReference type="GO" id="GO:0005634">
    <property type="term" value="C:nucleus"/>
    <property type="evidence" value="ECO:0007669"/>
    <property type="project" value="TreeGrafter"/>
</dbReference>
<dbReference type="Gene3D" id="1.10.10.10">
    <property type="entry name" value="Winged helix-like DNA-binding domain superfamily/Winged helix DNA-binding domain"/>
    <property type="match status" value="1"/>
</dbReference>
<dbReference type="PANTHER" id="PTHR20973">
    <property type="entry name" value="NON-SMC ELEMENT 1-RELATED"/>
    <property type="match status" value="1"/>
</dbReference>
<dbReference type="GO" id="GO:0004842">
    <property type="term" value="F:ubiquitin-protein transferase activity"/>
    <property type="evidence" value="ECO:0007669"/>
    <property type="project" value="TreeGrafter"/>
</dbReference>
<dbReference type="WBParaSite" id="TMUE_2000006750.1">
    <property type="protein sequence ID" value="TMUE_2000006750.1"/>
    <property type="gene ID" value="WBGene00291595"/>
</dbReference>
<dbReference type="Proteomes" id="UP000046395">
    <property type="component" value="Unassembled WGS sequence"/>
</dbReference>
<protein>
    <submittedName>
        <fullName evidence="2 3">RING-type E3 ubiquitin transferase</fullName>
    </submittedName>
</protein>
<evidence type="ECO:0000313" key="3">
    <source>
        <dbReference type="WBParaSite" id="TMUE_2000006750.1"/>
    </source>
</evidence>
<name>A0A5S6QHY2_TRIMR</name>
<accession>A0A5S6QHY2</accession>
<organism evidence="1 3">
    <name type="scientific">Trichuris muris</name>
    <name type="common">Mouse whipworm</name>
    <dbReference type="NCBI Taxonomy" id="70415"/>
    <lineage>
        <taxon>Eukaryota</taxon>
        <taxon>Metazoa</taxon>
        <taxon>Ecdysozoa</taxon>
        <taxon>Nematoda</taxon>
        <taxon>Enoplea</taxon>
        <taxon>Dorylaimia</taxon>
        <taxon>Trichinellida</taxon>
        <taxon>Trichuridae</taxon>
        <taxon>Trichuris</taxon>
    </lineage>
</organism>
<reference evidence="1" key="2">
    <citation type="submission" date="2014-03" db="EMBL/GenBank/DDBJ databases">
        <title>The whipworm genome and dual-species transcriptomics of an intimate host-pathogen interaction.</title>
        <authorList>
            <person name="Foth B.J."/>
            <person name="Tsai I.J."/>
            <person name="Reid A.J."/>
            <person name="Bancroft A.J."/>
            <person name="Nichol S."/>
            <person name="Tracey A."/>
            <person name="Holroyd N."/>
            <person name="Cotton J.A."/>
            <person name="Stanley E.J."/>
            <person name="Zarowiecki M."/>
            <person name="Liu J.Z."/>
            <person name="Huckvale T."/>
            <person name="Cooper P.J."/>
            <person name="Grencis R.K."/>
            <person name="Berriman M."/>
        </authorList>
    </citation>
    <scope>NUCLEOTIDE SEQUENCE [LARGE SCALE GENOMIC DNA]</scope>
    <source>
        <strain evidence="1">Edinburgh</strain>
    </source>
</reference>
<dbReference type="AlphaFoldDB" id="A0A5S6QHY2"/>
<reference evidence="1" key="1">
    <citation type="submission" date="2013-11" db="EMBL/GenBank/DDBJ databases">
        <authorList>
            <person name="Aslett M."/>
        </authorList>
    </citation>
    <scope>NUCLEOTIDE SEQUENCE [LARGE SCALE GENOMIC DNA]</scope>
    <source>
        <strain evidence="1">Edinburgh</strain>
    </source>
</reference>
<sequence length="247" mass="28301">MAGPSETVATTYNNTHRYVARAMLSKQLATEEELLCIVQEACTHYSPGSRSVCLSDALAIVNEVNNRIDQHGYSIVKRLDEQKGVEMFVLICKSLTEEQKKFEEKIREAETKLLYNILDAIMQSDHRRVTVDYLQKAEGSSRLRTANSVVQQWFKQEWFIYCEDRSFITLGVRALAELERYLVAEYRLNTCTLCNFIVFTNLHKCCPVCQNMFHNRCFQSYVETVGKLPGSSCPFSECTAPLSQCTE</sequence>
<dbReference type="WBParaSite" id="TMUE_2000006750.2">
    <property type="protein sequence ID" value="TMUE_2000006750.2"/>
    <property type="gene ID" value="WBGene00291595"/>
</dbReference>
<dbReference type="WBParaSite" id="TMUE_0000001068.1">
    <property type="protein sequence ID" value="TMUE_0000001068.1"/>
    <property type="gene ID" value="WBGene00296983"/>
</dbReference>
<dbReference type="STRING" id="70415.A0A5S6QHY2"/>
<dbReference type="InterPro" id="IPR036388">
    <property type="entry name" value="WH-like_DNA-bd_sf"/>
</dbReference>
<dbReference type="InterPro" id="IPR011513">
    <property type="entry name" value="Nse1"/>
</dbReference>
<keyword evidence="1" id="KW-1185">Reference proteome</keyword>
<dbReference type="PANTHER" id="PTHR20973:SF0">
    <property type="entry name" value="NON-STRUCTURAL MAINTENANCE OF CHROMOSOMES ELEMENT 1 HOMOLOG"/>
    <property type="match status" value="1"/>
</dbReference>